<dbReference type="AlphaFoldDB" id="A0A2S0K334"/>
<keyword evidence="1" id="KW-1133">Transmembrane helix</keyword>
<organism evidence="2 4">
    <name type="scientific">Lysinibacillus sphaericus</name>
    <name type="common">Bacillus sphaericus</name>
    <dbReference type="NCBI Taxonomy" id="1421"/>
    <lineage>
        <taxon>Bacteria</taxon>
        <taxon>Bacillati</taxon>
        <taxon>Bacillota</taxon>
        <taxon>Bacilli</taxon>
        <taxon>Bacillales</taxon>
        <taxon>Bacillaceae</taxon>
        <taxon>Lysinibacillus</taxon>
    </lineage>
</organism>
<dbReference type="GeneID" id="48277771"/>
<evidence type="ECO:0000313" key="3">
    <source>
        <dbReference type="EMBL" id="SUV16340.1"/>
    </source>
</evidence>
<feature type="transmembrane region" description="Helical" evidence="1">
    <location>
        <begin position="37"/>
        <end position="59"/>
    </location>
</feature>
<sequence length="108" mass="12640">MYWETLPNWVWIIYYTFILATLGASILSIIRKKNIILSIISAVLTITIPIFSIINSIGREKGVDEFEHLIAHLQQGSPWSIYAVMGFFYLVVWWAIFLIKRKKKEVSY</sequence>
<evidence type="ECO:0000313" key="2">
    <source>
        <dbReference type="EMBL" id="AVK97738.1"/>
    </source>
</evidence>
<feature type="transmembrane region" description="Helical" evidence="1">
    <location>
        <begin position="79"/>
        <end position="99"/>
    </location>
</feature>
<keyword evidence="1" id="KW-0812">Transmembrane</keyword>
<reference evidence="3 5" key="2">
    <citation type="submission" date="2018-06" db="EMBL/GenBank/DDBJ databases">
        <authorList>
            <consortium name="Pathogen Informatics"/>
            <person name="Doyle S."/>
        </authorList>
    </citation>
    <scope>NUCLEOTIDE SEQUENCE [LARGE SCALE GENOMIC DNA]</scope>
    <source>
        <strain evidence="3 5">NCTC10338</strain>
    </source>
</reference>
<accession>A0A2S0K334</accession>
<protein>
    <submittedName>
        <fullName evidence="2">Uncharacterized protein</fullName>
    </submittedName>
</protein>
<name>A0A2S0K334_LYSSH</name>
<keyword evidence="1" id="KW-0472">Membrane</keyword>
<gene>
    <name evidence="2" type="ORF">LS41612_16365</name>
    <name evidence="3" type="ORF">NCTC10338_01418</name>
</gene>
<feature type="transmembrane region" description="Helical" evidence="1">
    <location>
        <begin position="12"/>
        <end position="30"/>
    </location>
</feature>
<reference evidence="2 4" key="1">
    <citation type="submission" date="2017-03" db="EMBL/GenBank/DDBJ databases">
        <title>The whole genome sequencing and assembly of Lysinibacillus sphaericus DSM 28T strain.</title>
        <authorList>
            <person name="Lee Y.-J."/>
            <person name="Yi H."/>
            <person name="Bahn Y.-S."/>
            <person name="Kim J.F."/>
            <person name="Lee D.-W."/>
        </authorList>
    </citation>
    <scope>NUCLEOTIDE SEQUENCE [LARGE SCALE GENOMIC DNA]</scope>
    <source>
        <strain evidence="2 4">DSM 28</strain>
    </source>
</reference>
<dbReference type="Proteomes" id="UP000238825">
    <property type="component" value="Chromosome"/>
</dbReference>
<dbReference type="EMBL" id="UFSZ01000001">
    <property type="protein sequence ID" value="SUV16340.1"/>
    <property type="molecule type" value="Genomic_DNA"/>
</dbReference>
<dbReference type="Proteomes" id="UP000255295">
    <property type="component" value="Unassembled WGS sequence"/>
</dbReference>
<evidence type="ECO:0000313" key="5">
    <source>
        <dbReference type="Proteomes" id="UP000255295"/>
    </source>
</evidence>
<evidence type="ECO:0000313" key="4">
    <source>
        <dbReference type="Proteomes" id="UP000238825"/>
    </source>
</evidence>
<evidence type="ECO:0000256" key="1">
    <source>
        <dbReference type="SAM" id="Phobius"/>
    </source>
</evidence>
<dbReference type="EMBL" id="CP019980">
    <property type="protein sequence ID" value="AVK97738.1"/>
    <property type="molecule type" value="Genomic_DNA"/>
</dbReference>
<dbReference type="RefSeq" id="WP_024361435.1">
    <property type="nucleotide sequence ID" value="NZ_BJNS01000018.1"/>
</dbReference>
<proteinExistence type="predicted"/>